<keyword evidence="2" id="KW-1185">Reference proteome</keyword>
<dbReference type="EMBL" id="CP082270">
    <property type="protein sequence ID" value="WDM61980.1"/>
    <property type="molecule type" value="Genomic_DNA"/>
</dbReference>
<evidence type="ECO:0000313" key="2">
    <source>
        <dbReference type="Proteomes" id="UP001216828"/>
    </source>
</evidence>
<proteinExistence type="predicted"/>
<reference evidence="1 2" key="1">
    <citation type="submission" date="2021-08" db="EMBL/GenBank/DDBJ databases">
        <title>Stenotrophomonas forensis sp. nov., isolated from contaminated viral transport media.</title>
        <authorList>
            <person name="Nguyen S.V."/>
            <person name="Edwards D."/>
            <person name="Scott S."/>
            <person name="Doss J."/>
            <person name="Merid S."/>
            <person name="Zelaya E."/>
            <person name="Maza C."/>
            <person name="Mann M."/>
            <person name="Hamilton B."/>
            <person name="Blackwell R."/>
            <person name="Tran A."/>
            <person name="Hauser J."/>
        </authorList>
    </citation>
    <scope>NUCLEOTIDE SEQUENCE [LARGE SCALE GENOMIC DNA]</scope>
    <source>
        <strain evidence="1 2">DFS-20110405</strain>
    </source>
</reference>
<protein>
    <submittedName>
        <fullName evidence="1">DNA repair protein</fullName>
    </submittedName>
</protein>
<name>A0ABY7XW85_9GAMM</name>
<dbReference type="RefSeq" id="WP_274510584.1">
    <property type="nucleotide sequence ID" value="NZ_CP082270.1"/>
</dbReference>
<sequence>MSSGKFTLFRHDGHGNVVPCADVTYRIRDVLHGFAVVASGTTDTLGETDLVTLAERAQTPAPPALPNWRRGWPNLGPGPAGLKLPWPRRNVPDAAAGAGQGARLPQSEHRYQLQVRDDASGEWTDPLLHPDCHEPAQLGPWSEDPRADASLRPALEVRRLRLRPFHQLQLQRQSPPTPVAEAGFVGYRRDRDGTEVVALDVHGRPVRGLTDMQGMTPRLFCEQDLRLVFTLPGSRSELRSALSEPRVVGQPRLVPMVPVKMHAVVSGPGEGATLELAGKISAPALLNVADEELLLLTPEVWEEFREVARSIEGSLSAVPRARWQLEEALAGRSLEAVAQAEKNLGMAEDRAAAMLNRNFARKADLVEVITFESYSRKGDGGAQQEVGLRRNYLPRFKYDEFKGRRVMGVPTRVDLGMSTRAGDSGMSVGSAARQKGPAFQNFDSRKFMESLMTIKAQIGRSVKAPNIQFDLIELGGNQFSELVRASETYSVETSAQWLRFVAGAGASAQAEWDPLHRKASAKVDAGAHYKLALLEAKAVHTWSIPSRTGWMQRYGDIDLGAIVFQMSLELHGFAGVKRALMGAAGVSIDRGAAKVDAQPRDRDDSFVPSFDIVRGMPRADMGDPPGEDGRPSRRVVMAAVGEKPPETLNGMQVNAEAFVGVEAGLTPAGELQWLPPQQGTPVTLAKLSLDTAGSAGVGAKAQLYVYYAKGRFRIKVSARLCLGIGCKGALDFVVGVEGMLEFAKWVYYQLAHAGFRELMFFARDALKYFSQIAFLEVSAGGSVERFLAQNIDRALKAVEDQIGKAQIARNRIELVRRINSATGNSDLNSAWLLYATPVTRGMILYTITRHNWITHMNSPAEFEGIFDPQLHYLPDHKKAVIRVIRGVSLVSEWLAMFQYMTADGEISGESLGKLEGDVIKFLDYGNSLSGDLRGKVIDPINVEGDVPSDRLGSSYVEQFIAHRRRLLGSFPKGYEVVQLQRMDLDALLALDGRDAPTFASIDGDYLRSRGQEQRAVAILGHSGSPANAS</sequence>
<dbReference type="Proteomes" id="UP001216828">
    <property type="component" value="Chromosome"/>
</dbReference>
<gene>
    <name evidence="1" type="ORF">K5L94_12570</name>
</gene>
<organism evidence="1 2">
    <name type="scientific">Stenotrophomonas forensis</name>
    <dbReference type="NCBI Taxonomy" id="2871169"/>
    <lineage>
        <taxon>Bacteria</taxon>
        <taxon>Pseudomonadati</taxon>
        <taxon>Pseudomonadota</taxon>
        <taxon>Gammaproteobacteria</taxon>
        <taxon>Lysobacterales</taxon>
        <taxon>Lysobacteraceae</taxon>
        <taxon>Stenotrophomonas</taxon>
        <taxon>Stenotrophomonas maltophilia group</taxon>
    </lineage>
</organism>
<accession>A0ABY7XW85</accession>
<evidence type="ECO:0000313" key="1">
    <source>
        <dbReference type="EMBL" id="WDM61980.1"/>
    </source>
</evidence>